<organism evidence="2 3">
    <name type="scientific">Fusarium solani</name>
    <name type="common">Filamentous fungus</name>
    <dbReference type="NCBI Taxonomy" id="169388"/>
    <lineage>
        <taxon>Eukaryota</taxon>
        <taxon>Fungi</taxon>
        <taxon>Dikarya</taxon>
        <taxon>Ascomycota</taxon>
        <taxon>Pezizomycotina</taxon>
        <taxon>Sordariomycetes</taxon>
        <taxon>Hypocreomycetidae</taxon>
        <taxon>Hypocreales</taxon>
        <taxon>Nectriaceae</taxon>
        <taxon>Fusarium</taxon>
        <taxon>Fusarium solani species complex</taxon>
    </lineage>
</organism>
<feature type="region of interest" description="Disordered" evidence="1">
    <location>
        <begin position="1"/>
        <end position="25"/>
    </location>
</feature>
<dbReference type="PANTHER" id="PTHR42070:SF1">
    <property type="entry name" value="FILAMENT ASSOCIATED PROTEIN, PUTATIVE (AFU_ORTHOLOGUE AFUA_8G06630)-RELATED"/>
    <property type="match status" value="1"/>
</dbReference>
<dbReference type="CDD" id="cd14688">
    <property type="entry name" value="bZIP_YAP"/>
    <property type="match status" value="1"/>
</dbReference>
<sequence length="282" mass="31080">MPRRNRIPASAAQNRENQRRSRERHRQFVEDLQQRLQGYERRGVEASVEMQRVARAVAWENKHLRGLLHLRGVSQDEVDHHLFLAGPVGSVPNLDSWKSLQSGSGPSPPHGQSVREQPDYDPLDTTADFPSLPTTPSSDSPSLTPAQVLETSVPARAPPPNDTPSLGTREAVDCSVTINRGQKTHDPPDAHAIENGECVNTSSMYNYGWPELGTQTDIPPNSPACISGHWDKGLSCQAAVEIISGLRTSLDSDRIRHLLRCKEANDCIVHNSSVFQIIDTLA</sequence>
<evidence type="ECO:0000256" key="1">
    <source>
        <dbReference type="SAM" id="MobiDB-lite"/>
    </source>
</evidence>
<keyword evidence="3" id="KW-1185">Reference proteome</keyword>
<name>A0A9P9L5X9_FUSSL</name>
<dbReference type="OrthoDB" id="4505928at2759"/>
<reference evidence="2" key="1">
    <citation type="journal article" date="2021" name="Nat. Commun.">
        <title>Genetic determinants of endophytism in the Arabidopsis root mycobiome.</title>
        <authorList>
            <person name="Mesny F."/>
            <person name="Miyauchi S."/>
            <person name="Thiergart T."/>
            <person name="Pickel B."/>
            <person name="Atanasova L."/>
            <person name="Karlsson M."/>
            <person name="Huettel B."/>
            <person name="Barry K.W."/>
            <person name="Haridas S."/>
            <person name="Chen C."/>
            <person name="Bauer D."/>
            <person name="Andreopoulos W."/>
            <person name="Pangilinan J."/>
            <person name="LaButti K."/>
            <person name="Riley R."/>
            <person name="Lipzen A."/>
            <person name="Clum A."/>
            <person name="Drula E."/>
            <person name="Henrissat B."/>
            <person name="Kohler A."/>
            <person name="Grigoriev I.V."/>
            <person name="Martin F.M."/>
            <person name="Hacquard S."/>
        </authorList>
    </citation>
    <scope>NUCLEOTIDE SEQUENCE</scope>
    <source>
        <strain evidence="2">FSSC 5 MPI-SDFR-AT-0091</strain>
    </source>
</reference>
<comment type="caution">
    <text evidence="2">The sequence shown here is derived from an EMBL/GenBank/DDBJ whole genome shotgun (WGS) entry which is preliminary data.</text>
</comment>
<dbReference type="Proteomes" id="UP000736672">
    <property type="component" value="Unassembled WGS sequence"/>
</dbReference>
<feature type="compositionally biased region" description="Low complexity" evidence="1">
    <location>
        <begin position="130"/>
        <end position="145"/>
    </location>
</feature>
<evidence type="ECO:0000313" key="2">
    <source>
        <dbReference type="EMBL" id="KAH7274828.1"/>
    </source>
</evidence>
<evidence type="ECO:0000313" key="3">
    <source>
        <dbReference type="Proteomes" id="UP000736672"/>
    </source>
</evidence>
<feature type="region of interest" description="Disordered" evidence="1">
    <location>
        <begin position="95"/>
        <end position="145"/>
    </location>
</feature>
<protein>
    <recommendedName>
        <fullName evidence="4">BZIP domain-containing protein</fullName>
    </recommendedName>
</protein>
<proteinExistence type="predicted"/>
<dbReference type="PANTHER" id="PTHR42070">
    <property type="entry name" value="FILAMENT ASSOCIATED PROTEIN, PUTATIVE (AFU_ORTHOLOGUE AFUA_8G06630)-RELATED"/>
    <property type="match status" value="1"/>
</dbReference>
<gene>
    <name evidence="2" type="ORF">B0J15DRAFT_518628</name>
</gene>
<accession>A0A9P9L5X9</accession>
<feature type="compositionally biased region" description="Basic and acidic residues" evidence="1">
    <location>
        <begin position="16"/>
        <end position="25"/>
    </location>
</feature>
<evidence type="ECO:0008006" key="4">
    <source>
        <dbReference type="Google" id="ProtNLM"/>
    </source>
</evidence>
<dbReference type="AlphaFoldDB" id="A0A9P9L5X9"/>
<dbReference type="EMBL" id="JAGTJS010000001">
    <property type="protein sequence ID" value="KAH7274828.1"/>
    <property type="molecule type" value="Genomic_DNA"/>
</dbReference>